<comment type="caution">
    <text evidence="2">The sequence shown here is derived from an EMBL/GenBank/DDBJ whole genome shotgun (WGS) entry which is preliminary data.</text>
</comment>
<dbReference type="RefSeq" id="WP_243067796.1">
    <property type="nucleotide sequence ID" value="NZ_JAIVFK010000006.1"/>
</dbReference>
<organism evidence="2 3">
    <name type="scientific">Candidatus Rhodoblastus alkanivorans</name>
    <dbReference type="NCBI Taxonomy" id="2954117"/>
    <lineage>
        <taxon>Bacteria</taxon>
        <taxon>Pseudomonadati</taxon>
        <taxon>Pseudomonadota</taxon>
        <taxon>Alphaproteobacteria</taxon>
        <taxon>Hyphomicrobiales</taxon>
        <taxon>Rhodoblastaceae</taxon>
        <taxon>Rhodoblastus</taxon>
    </lineage>
</organism>
<sequence length="97" mass="10021">MFLLRCLFWLGLVFAQIAQREGPDPAAFVSPVAGPTAGLGQMAAGAAGDHCRANPAQCLALASSLSVMAKIDAGATSKDTLTAADRAPPWKPRRAID</sequence>
<keyword evidence="1" id="KW-0732">Signal</keyword>
<dbReference type="EMBL" id="JAIVFP010000001">
    <property type="protein sequence ID" value="MCI4683875.1"/>
    <property type="molecule type" value="Genomic_DNA"/>
</dbReference>
<proteinExistence type="predicted"/>
<reference evidence="2" key="1">
    <citation type="journal article" date="2022" name="ISME J.">
        <title>Identification of active gaseous-alkane degraders at natural gas seeps.</title>
        <authorList>
            <person name="Farhan Ul Haque M."/>
            <person name="Hernandez M."/>
            <person name="Crombie A.T."/>
            <person name="Murrell J.C."/>
        </authorList>
    </citation>
    <scope>NUCLEOTIDE SEQUENCE</scope>
    <source>
        <strain evidence="2">PC2</strain>
    </source>
</reference>
<evidence type="ECO:0000313" key="2">
    <source>
        <dbReference type="EMBL" id="MCI4683875.1"/>
    </source>
</evidence>
<evidence type="ECO:0000313" key="3">
    <source>
        <dbReference type="Proteomes" id="UP001139104"/>
    </source>
</evidence>
<keyword evidence="3" id="KW-1185">Reference proteome</keyword>
<accession>A0ABS9Z863</accession>
<protein>
    <submittedName>
        <fullName evidence="2">Uncharacterized protein</fullName>
    </submittedName>
</protein>
<name>A0ABS9Z863_9HYPH</name>
<feature type="chain" id="PRO_5045641181" evidence="1">
    <location>
        <begin position="19"/>
        <end position="97"/>
    </location>
</feature>
<dbReference type="Proteomes" id="UP001139104">
    <property type="component" value="Unassembled WGS sequence"/>
</dbReference>
<gene>
    <name evidence="2" type="ORF">K2U94_14060</name>
</gene>
<evidence type="ECO:0000256" key="1">
    <source>
        <dbReference type="SAM" id="SignalP"/>
    </source>
</evidence>
<feature type="signal peptide" evidence="1">
    <location>
        <begin position="1"/>
        <end position="18"/>
    </location>
</feature>